<gene>
    <name evidence="14" type="ORF">B0T10DRAFT_68731</name>
</gene>
<feature type="coiled-coil region" evidence="10">
    <location>
        <begin position="497"/>
        <end position="531"/>
    </location>
</feature>
<reference evidence="14 15" key="1">
    <citation type="journal article" date="2021" name="Nat. Commun.">
        <title>Genetic determinants of endophytism in the Arabidopsis root mycobiome.</title>
        <authorList>
            <person name="Mesny F."/>
            <person name="Miyauchi S."/>
            <person name="Thiergart T."/>
            <person name="Pickel B."/>
            <person name="Atanasova L."/>
            <person name="Karlsson M."/>
            <person name="Huettel B."/>
            <person name="Barry K.W."/>
            <person name="Haridas S."/>
            <person name="Chen C."/>
            <person name="Bauer D."/>
            <person name="Andreopoulos W."/>
            <person name="Pangilinan J."/>
            <person name="LaButti K."/>
            <person name="Riley R."/>
            <person name="Lipzen A."/>
            <person name="Clum A."/>
            <person name="Drula E."/>
            <person name="Henrissat B."/>
            <person name="Kohler A."/>
            <person name="Grigoriev I.V."/>
            <person name="Martin F.M."/>
            <person name="Hacquard S."/>
        </authorList>
    </citation>
    <scope>NUCLEOTIDE SEQUENCE [LARGE SCALE GENOMIC DNA]</scope>
    <source>
        <strain evidence="14 15">MPI-CAGE-CH-0241</strain>
    </source>
</reference>
<evidence type="ECO:0000313" key="15">
    <source>
        <dbReference type="Proteomes" id="UP000777438"/>
    </source>
</evidence>
<feature type="coiled-coil region" evidence="10">
    <location>
        <begin position="422"/>
        <end position="463"/>
    </location>
</feature>
<keyword evidence="6 9" id="KW-0863">Zinc-finger</keyword>
<dbReference type="InterPro" id="IPR031127">
    <property type="entry name" value="E3_UB_ligase_RBR"/>
</dbReference>
<dbReference type="Proteomes" id="UP000777438">
    <property type="component" value="Unassembled WGS sequence"/>
</dbReference>
<comment type="catalytic activity">
    <reaction evidence="1">
        <text>[E2 ubiquitin-conjugating enzyme]-S-ubiquitinyl-L-cysteine + [acceptor protein]-L-lysine = [E2 ubiquitin-conjugating enzyme]-L-cysteine + [acceptor protein]-N(6)-ubiquitinyl-L-lysine.</text>
        <dbReference type="EC" id="2.3.2.31"/>
    </reaction>
</comment>
<dbReference type="CDD" id="cd20335">
    <property type="entry name" value="BRcat_RBR"/>
    <property type="match status" value="1"/>
</dbReference>
<comment type="caution">
    <text evidence="14">The sequence shown here is derived from an EMBL/GenBank/DDBJ whole genome shotgun (WGS) entry which is preliminary data.</text>
</comment>
<dbReference type="Gene3D" id="3.30.40.10">
    <property type="entry name" value="Zinc/RING finger domain, C3HC4 (zinc finger)"/>
    <property type="match status" value="1"/>
</dbReference>
<dbReference type="GO" id="GO:0016567">
    <property type="term" value="P:protein ubiquitination"/>
    <property type="evidence" value="ECO:0007669"/>
    <property type="project" value="InterPro"/>
</dbReference>
<dbReference type="Pfam" id="PF01485">
    <property type="entry name" value="IBR"/>
    <property type="match status" value="2"/>
</dbReference>
<evidence type="ECO:0000256" key="7">
    <source>
        <dbReference type="ARBA" id="ARBA00022786"/>
    </source>
</evidence>
<feature type="coiled-coil region" evidence="10">
    <location>
        <begin position="614"/>
        <end position="652"/>
    </location>
</feature>
<evidence type="ECO:0000259" key="13">
    <source>
        <dbReference type="PROSITE" id="PS51873"/>
    </source>
</evidence>
<proteinExistence type="predicted"/>
<protein>
    <recommendedName>
        <fullName evidence="2">RBR-type E3 ubiquitin transferase</fullName>
        <ecNumber evidence="2">2.3.2.31</ecNumber>
    </recommendedName>
</protein>
<feature type="domain" description="RING-type" evidence="13">
    <location>
        <begin position="221"/>
        <end position="423"/>
    </location>
</feature>
<keyword evidence="3" id="KW-0808">Transferase</keyword>
<evidence type="ECO:0000256" key="4">
    <source>
        <dbReference type="ARBA" id="ARBA00022723"/>
    </source>
</evidence>
<dbReference type="InterPro" id="IPR001841">
    <property type="entry name" value="Znf_RING"/>
</dbReference>
<dbReference type="OrthoDB" id="9977870at2759"/>
<keyword evidence="5" id="KW-0677">Repeat</keyword>
<dbReference type="GO" id="GO:0008270">
    <property type="term" value="F:zinc ion binding"/>
    <property type="evidence" value="ECO:0007669"/>
    <property type="project" value="UniProtKB-KW"/>
</dbReference>
<name>A0A9P9API9_9HYPO</name>
<feature type="region of interest" description="Disordered" evidence="11">
    <location>
        <begin position="166"/>
        <end position="188"/>
    </location>
</feature>
<dbReference type="AlphaFoldDB" id="A0A9P9API9"/>
<keyword evidence="10" id="KW-0175">Coiled coil</keyword>
<dbReference type="InterPro" id="IPR017907">
    <property type="entry name" value="Znf_RING_CS"/>
</dbReference>
<evidence type="ECO:0000256" key="5">
    <source>
        <dbReference type="ARBA" id="ARBA00022737"/>
    </source>
</evidence>
<dbReference type="PROSITE" id="PS00518">
    <property type="entry name" value="ZF_RING_1"/>
    <property type="match status" value="1"/>
</dbReference>
<dbReference type="EMBL" id="JAGPYM010000013">
    <property type="protein sequence ID" value="KAH6888129.1"/>
    <property type="molecule type" value="Genomic_DNA"/>
</dbReference>
<keyword evidence="15" id="KW-1185">Reference proteome</keyword>
<sequence>MATTALLHQSPTISIDVAFDNQISNASPSPNASTTPDAVTVAASNANAAANVPELRDPDYFNAVLNLSPGLTESQADAELLAKANALGISTEAPNDKRITSSVESASTVYNARTFSMLSGGSTSTALTAQSSLFSPTSPEFGLASVRESKDLSFSQYDRYLSIIDPHHNTTKHPKNPQPNDPTSRSVFSGKTKKSLFSVKSGFKNRMPWRKKPKNPQPMGVIMSCALCRADINTSTSLHSIPCGHTYCAECLQNIINQAMSDETSMPPRCCAQPLPGFVIKDLLTRDHQQDFLKAIIQYSTPWQARIFCPNISCGEFIPPRHRVDPKHPFNVTCRKCNTRVCLMCKRNAHPTGKDCPEDWELNQAIKIEGKTGLRRCFKCQSFVEPVEDDTRMTCRCSAEFCSICGGVWDEKLGCPNSCDFEDELERRKREEEALLAEYEAEKAAQEAAAAAAIIERREAEERTKGRVEFQRLAELHAGEMERFLVFKARTRKTLLARNAAEKKALLDKQAEQEEKMKERHNRTISHLEDRQVAAEMDLRTTLEASERSVKIRLKHMEAYCDGLGRSVGAASNTLPPRVVTERDLRELGQQYNLRDGMDRLHESKINVMRDRQAKRMEELVDRQETEYEKFLDKKQADLDELAAKAAELEETFLRTFDLRKSKFMRRWELGIEILRKELETKDGVKYAAIPAPTWPEDEDTTLSNASNEMKMDGEQTVGEVQA</sequence>
<dbReference type="PROSITE" id="PS51873">
    <property type="entry name" value="TRIAD"/>
    <property type="match status" value="1"/>
</dbReference>
<evidence type="ECO:0000259" key="12">
    <source>
        <dbReference type="PROSITE" id="PS50089"/>
    </source>
</evidence>
<organism evidence="14 15">
    <name type="scientific">Thelonectria olida</name>
    <dbReference type="NCBI Taxonomy" id="1576542"/>
    <lineage>
        <taxon>Eukaryota</taxon>
        <taxon>Fungi</taxon>
        <taxon>Dikarya</taxon>
        <taxon>Ascomycota</taxon>
        <taxon>Pezizomycotina</taxon>
        <taxon>Sordariomycetes</taxon>
        <taxon>Hypocreomycetidae</taxon>
        <taxon>Hypocreales</taxon>
        <taxon>Nectriaceae</taxon>
        <taxon>Thelonectria</taxon>
    </lineage>
</organism>
<dbReference type="SUPFAM" id="SSF57850">
    <property type="entry name" value="RING/U-box"/>
    <property type="match status" value="2"/>
</dbReference>
<dbReference type="EC" id="2.3.2.31" evidence="2"/>
<keyword evidence="7" id="KW-0833">Ubl conjugation pathway</keyword>
<dbReference type="CDD" id="cd22584">
    <property type="entry name" value="Rcat_RBR_unk"/>
    <property type="match status" value="1"/>
</dbReference>
<evidence type="ECO:0000256" key="10">
    <source>
        <dbReference type="SAM" id="Coils"/>
    </source>
</evidence>
<dbReference type="InterPro" id="IPR044066">
    <property type="entry name" value="TRIAD_supradom"/>
</dbReference>
<evidence type="ECO:0000313" key="14">
    <source>
        <dbReference type="EMBL" id="KAH6888129.1"/>
    </source>
</evidence>
<evidence type="ECO:0000256" key="8">
    <source>
        <dbReference type="ARBA" id="ARBA00022833"/>
    </source>
</evidence>
<evidence type="ECO:0000256" key="9">
    <source>
        <dbReference type="PROSITE-ProRule" id="PRU00175"/>
    </source>
</evidence>
<evidence type="ECO:0000256" key="6">
    <source>
        <dbReference type="ARBA" id="ARBA00022771"/>
    </source>
</evidence>
<evidence type="ECO:0000256" key="11">
    <source>
        <dbReference type="SAM" id="MobiDB-lite"/>
    </source>
</evidence>
<dbReference type="GO" id="GO:0061630">
    <property type="term" value="F:ubiquitin protein ligase activity"/>
    <property type="evidence" value="ECO:0007669"/>
    <property type="project" value="UniProtKB-EC"/>
</dbReference>
<evidence type="ECO:0000256" key="2">
    <source>
        <dbReference type="ARBA" id="ARBA00012251"/>
    </source>
</evidence>
<evidence type="ECO:0000256" key="3">
    <source>
        <dbReference type="ARBA" id="ARBA00022679"/>
    </source>
</evidence>
<feature type="region of interest" description="Disordered" evidence="11">
    <location>
        <begin position="691"/>
        <end position="723"/>
    </location>
</feature>
<dbReference type="PROSITE" id="PS50089">
    <property type="entry name" value="ZF_RING_2"/>
    <property type="match status" value="1"/>
</dbReference>
<dbReference type="Gene3D" id="1.20.120.1750">
    <property type="match status" value="1"/>
</dbReference>
<accession>A0A9P9API9</accession>
<keyword evidence="8" id="KW-0862">Zinc</keyword>
<dbReference type="InterPro" id="IPR002867">
    <property type="entry name" value="IBR_dom"/>
</dbReference>
<feature type="domain" description="RING-type" evidence="12">
    <location>
        <begin position="225"/>
        <end position="270"/>
    </location>
</feature>
<evidence type="ECO:0000256" key="1">
    <source>
        <dbReference type="ARBA" id="ARBA00001798"/>
    </source>
</evidence>
<keyword evidence="4" id="KW-0479">Metal-binding</keyword>
<dbReference type="InterPro" id="IPR013083">
    <property type="entry name" value="Znf_RING/FYVE/PHD"/>
</dbReference>
<dbReference type="PANTHER" id="PTHR11685">
    <property type="entry name" value="RBR FAMILY RING FINGER AND IBR DOMAIN-CONTAINING"/>
    <property type="match status" value="1"/>
</dbReference>